<evidence type="ECO:0000313" key="1">
    <source>
        <dbReference type="EMBL" id="KAJ0080563.1"/>
    </source>
</evidence>
<keyword evidence="2" id="KW-1185">Reference proteome</keyword>
<dbReference type="EMBL" id="CM047909">
    <property type="protein sequence ID" value="KAJ0080563.1"/>
    <property type="molecule type" value="Genomic_DNA"/>
</dbReference>
<dbReference type="Proteomes" id="UP001164250">
    <property type="component" value="Chromosome 13"/>
</dbReference>
<comment type="caution">
    <text evidence="1">The sequence shown here is derived from an EMBL/GenBank/DDBJ whole genome shotgun (WGS) entry which is preliminary data.</text>
</comment>
<gene>
    <name evidence="1" type="ORF">Patl1_22727</name>
</gene>
<organism evidence="1 2">
    <name type="scientific">Pistacia atlantica</name>
    <dbReference type="NCBI Taxonomy" id="434234"/>
    <lineage>
        <taxon>Eukaryota</taxon>
        <taxon>Viridiplantae</taxon>
        <taxon>Streptophyta</taxon>
        <taxon>Embryophyta</taxon>
        <taxon>Tracheophyta</taxon>
        <taxon>Spermatophyta</taxon>
        <taxon>Magnoliopsida</taxon>
        <taxon>eudicotyledons</taxon>
        <taxon>Gunneridae</taxon>
        <taxon>Pentapetalae</taxon>
        <taxon>rosids</taxon>
        <taxon>malvids</taxon>
        <taxon>Sapindales</taxon>
        <taxon>Anacardiaceae</taxon>
        <taxon>Pistacia</taxon>
    </lineage>
</organism>
<protein>
    <submittedName>
        <fullName evidence="1">Uncharacterized protein</fullName>
    </submittedName>
</protein>
<name>A0ACC1A3F2_9ROSI</name>
<evidence type="ECO:0000313" key="2">
    <source>
        <dbReference type="Proteomes" id="UP001164250"/>
    </source>
</evidence>
<sequence>MGQDASYSGQTNEGYSNMAEGLLTSSFIMKSGVSIHSSFQSEPLLPDDQPSGPVTFKLIFSSLVAVCGSYVYGHAVGYSSPAESGIVEDLGLTTAQVL</sequence>
<accession>A0ACC1A3F2</accession>
<reference evidence="2" key="1">
    <citation type="journal article" date="2023" name="G3 (Bethesda)">
        <title>Genome assembly and association tests identify interacting loci associated with vigor, precocity, and sex in interspecific pistachio rootstocks.</title>
        <authorList>
            <person name="Palmer W."/>
            <person name="Jacygrad E."/>
            <person name="Sagayaradj S."/>
            <person name="Cavanaugh K."/>
            <person name="Han R."/>
            <person name="Bertier L."/>
            <person name="Beede B."/>
            <person name="Kafkas S."/>
            <person name="Golino D."/>
            <person name="Preece J."/>
            <person name="Michelmore R."/>
        </authorList>
    </citation>
    <scope>NUCLEOTIDE SEQUENCE [LARGE SCALE GENOMIC DNA]</scope>
</reference>
<proteinExistence type="predicted"/>